<dbReference type="AlphaFoldDB" id="A0A2P5EG61"/>
<evidence type="ECO:0000313" key="4">
    <source>
        <dbReference type="Proteomes" id="UP000237000"/>
    </source>
</evidence>
<feature type="region of interest" description="Disordered" evidence="1">
    <location>
        <begin position="1"/>
        <end position="22"/>
    </location>
</feature>
<comment type="caution">
    <text evidence="3">The sequence shown here is derived from an EMBL/GenBank/DDBJ whole genome shotgun (WGS) entry which is preliminary data.</text>
</comment>
<evidence type="ECO:0000259" key="2">
    <source>
        <dbReference type="Pfam" id="PF20167"/>
    </source>
</evidence>
<name>A0A2P5EG61_TREOI</name>
<dbReference type="Pfam" id="PF20167">
    <property type="entry name" value="Transposase_32"/>
    <property type="match status" value="1"/>
</dbReference>
<reference evidence="4" key="1">
    <citation type="submission" date="2016-06" db="EMBL/GenBank/DDBJ databases">
        <title>Parallel loss of symbiosis genes in relatives of nitrogen-fixing non-legume Parasponia.</title>
        <authorList>
            <person name="Van Velzen R."/>
            <person name="Holmer R."/>
            <person name="Bu F."/>
            <person name="Rutten L."/>
            <person name="Van Zeijl A."/>
            <person name="Liu W."/>
            <person name="Santuari L."/>
            <person name="Cao Q."/>
            <person name="Sharma T."/>
            <person name="Shen D."/>
            <person name="Roswanjaya Y."/>
            <person name="Wardhani T."/>
            <person name="Kalhor M.S."/>
            <person name="Jansen J."/>
            <person name="Van den Hoogen J."/>
            <person name="Gungor B."/>
            <person name="Hartog M."/>
            <person name="Hontelez J."/>
            <person name="Verver J."/>
            <person name="Yang W.-C."/>
            <person name="Schijlen E."/>
            <person name="Repin R."/>
            <person name="Schilthuizen M."/>
            <person name="Schranz E."/>
            <person name="Heidstra R."/>
            <person name="Miyata K."/>
            <person name="Fedorova E."/>
            <person name="Kohlen W."/>
            <person name="Bisseling T."/>
            <person name="Smit S."/>
            <person name="Geurts R."/>
        </authorList>
    </citation>
    <scope>NUCLEOTIDE SEQUENCE [LARGE SCALE GENOMIC DNA]</scope>
    <source>
        <strain evidence="4">cv. RG33-2</strain>
    </source>
</reference>
<dbReference type="InParanoid" id="A0A2P5EG61"/>
<accession>A0A2P5EG61</accession>
<feature type="region of interest" description="Disordered" evidence="1">
    <location>
        <begin position="169"/>
        <end position="199"/>
    </location>
</feature>
<evidence type="ECO:0000256" key="1">
    <source>
        <dbReference type="SAM" id="MobiDB-lite"/>
    </source>
</evidence>
<gene>
    <name evidence="3" type="ORF">TorRG33x02_197360</name>
</gene>
<keyword evidence="4" id="KW-1185">Reference proteome</keyword>
<feature type="domain" description="Putative plant transposon protein" evidence="2">
    <location>
        <begin position="46"/>
        <end position="130"/>
    </location>
</feature>
<proteinExistence type="predicted"/>
<organism evidence="3 4">
    <name type="scientific">Trema orientale</name>
    <name type="common">Charcoal tree</name>
    <name type="synonym">Celtis orientalis</name>
    <dbReference type="NCBI Taxonomy" id="63057"/>
    <lineage>
        <taxon>Eukaryota</taxon>
        <taxon>Viridiplantae</taxon>
        <taxon>Streptophyta</taxon>
        <taxon>Embryophyta</taxon>
        <taxon>Tracheophyta</taxon>
        <taxon>Spermatophyta</taxon>
        <taxon>Magnoliopsida</taxon>
        <taxon>eudicotyledons</taxon>
        <taxon>Gunneridae</taxon>
        <taxon>Pentapetalae</taxon>
        <taxon>rosids</taxon>
        <taxon>fabids</taxon>
        <taxon>Rosales</taxon>
        <taxon>Cannabaceae</taxon>
        <taxon>Trema</taxon>
    </lineage>
</organism>
<dbReference type="EMBL" id="JXTC01000161">
    <property type="protein sequence ID" value="PON84533.1"/>
    <property type="molecule type" value="Genomic_DNA"/>
</dbReference>
<dbReference type="Proteomes" id="UP000237000">
    <property type="component" value="Unassembled WGS sequence"/>
</dbReference>
<evidence type="ECO:0000313" key="3">
    <source>
        <dbReference type="EMBL" id="PON84533.1"/>
    </source>
</evidence>
<sequence length="199" mass="22675">MAPRRENPRQKGKEIRPEEHEQTTKVRLDILFLESPTLMTSFQPKPRVIDLTLEARILFQFVSQNMIPRAGHRDAPTFGDIHFVDSILVGRKLDLPFFILYEMINAIENRRSSLPYGFLLTRIFQHFNIPTIDEAEHKPWSIDVEINNKTFSLIGFTFINKTRQAYEQETGAQQVAGGSSARATEGAPEETHAAEAPAP</sequence>
<dbReference type="OrthoDB" id="1720671at2759"/>
<dbReference type="InterPro" id="IPR046796">
    <property type="entry name" value="Transposase_32_dom"/>
</dbReference>
<protein>
    <recommendedName>
        <fullName evidence="2">Putative plant transposon protein domain-containing protein</fullName>
    </recommendedName>
</protein>